<evidence type="ECO:0000256" key="1">
    <source>
        <dbReference type="ARBA" id="ARBA00022737"/>
    </source>
</evidence>
<dbReference type="Pfam" id="PF13812">
    <property type="entry name" value="PPR_3"/>
    <property type="match status" value="2"/>
</dbReference>
<dbReference type="InterPro" id="IPR044645">
    <property type="entry name" value="DG1/EMB2279-like"/>
</dbReference>
<evidence type="ECO:0000256" key="2">
    <source>
        <dbReference type="PROSITE-ProRule" id="PRU00708"/>
    </source>
</evidence>
<dbReference type="PROSITE" id="PS51375">
    <property type="entry name" value="PPR"/>
    <property type="match status" value="4"/>
</dbReference>
<dbReference type="GO" id="GO:0009507">
    <property type="term" value="C:chloroplast"/>
    <property type="evidence" value="ECO:0007669"/>
    <property type="project" value="TreeGrafter"/>
</dbReference>
<dbReference type="RefSeq" id="XP_004509062.1">
    <property type="nucleotide sequence ID" value="XM_004509005.3"/>
</dbReference>
<keyword evidence="1" id="KW-0677">Repeat</keyword>
<name>A0A1S2YS63_CICAR</name>
<feature type="repeat" description="PPR" evidence="2">
    <location>
        <begin position="563"/>
        <end position="597"/>
    </location>
</feature>
<dbReference type="STRING" id="3827.A0A1S2YS63"/>
<dbReference type="Proteomes" id="UP000087171">
    <property type="component" value="Chromosome Ca7"/>
</dbReference>
<feature type="compositionally biased region" description="Polar residues" evidence="3">
    <location>
        <begin position="60"/>
        <end position="73"/>
    </location>
</feature>
<dbReference type="PANTHER" id="PTHR46935:SF2">
    <property type="entry name" value="PENTACOTRIPEPTIDE-REPEAT REGION OF PRORP DOMAIN-CONTAINING PROTEIN"/>
    <property type="match status" value="1"/>
</dbReference>
<dbReference type="eggNOG" id="KOG4197">
    <property type="taxonomic scope" value="Eukaryota"/>
</dbReference>
<dbReference type="AlphaFoldDB" id="A0A1S2YS63"/>
<dbReference type="GeneID" id="101505384"/>
<dbReference type="PaxDb" id="3827-XP_004509062.1"/>
<feature type="repeat" description="PPR" evidence="2">
    <location>
        <begin position="375"/>
        <end position="409"/>
    </location>
</feature>
<dbReference type="FunFam" id="1.25.40.10:FF:001552">
    <property type="entry name" value="Predicted protein"/>
    <property type="match status" value="1"/>
</dbReference>
<organism evidence="4 5">
    <name type="scientific">Cicer arietinum</name>
    <name type="common">Chickpea</name>
    <name type="synonym">Garbanzo</name>
    <dbReference type="NCBI Taxonomy" id="3827"/>
    <lineage>
        <taxon>Eukaryota</taxon>
        <taxon>Viridiplantae</taxon>
        <taxon>Streptophyta</taxon>
        <taxon>Embryophyta</taxon>
        <taxon>Tracheophyta</taxon>
        <taxon>Spermatophyta</taxon>
        <taxon>Magnoliopsida</taxon>
        <taxon>eudicotyledons</taxon>
        <taxon>Gunneridae</taxon>
        <taxon>Pentapetalae</taxon>
        <taxon>rosids</taxon>
        <taxon>fabids</taxon>
        <taxon>Fabales</taxon>
        <taxon>Fabaceae</taxon>
        <taxon>Papilionoideae</taxon>
        <taxon>50 kb inversion clade</taxon>
        <taxon>NPAAA clade</taxon>
        <taxon>Hologalegina</taxon>
        <taxon>IRL clade</taxon>
        <taxon>Cicereae</taxon>
        <taxon>Cicer</taxon>
    </lineage>
</organism>
<sequence length="883" mass="101046">MEPLHVQGHIPSLRPLAQFQPDTDNIRRNLIQKGVNPTPKIIHTLRKKQIQKHNRKLNRQALNSPPLSNSQKQTMKEEHHFQELKDEYRRFTKALEANVEVNKGLDLVGKPWEEGIQTVEFLERRKEYRGEKLKRESLMELEEMFRVRKMDELKWVLDDDVEIDELRFDESSYGKKTRKRSEAQVVRFLVDRLCDREIGAKDWKFSRLMKLSGLPFTEGQLLTILEMLSAKRCWKQALSVIQWVYNSKDQRHNQSRFVYTKLLAVLGKARRPKEALNMFNLMRGNNHVYPDMAAYHSIAVTLGQAGLLKELLNVVECMRQKPETFKYMYRKNWDLSLEPDVVIYNAVLNACVPSKQWKGVSWVFQQLREGGLKPNGATYGLAMEVMLESGNYDLVHELFGKMRRSGEVPEALTYKVLVRTCWKEGKVDEAVKVVRDMERKGVMGTASVYYELACCLCNCGRWQDAIPEVERIRRLSHARPLEVTFTGMIRSSMDGGHIDDCISIFEYMEDHCTPNVGTVNIMLKVYGQNDMFSKAKVLFEEVKVAKSDIYDFPKGGSTSIVPDAYTYSLMLEASARAHQWEYFEHVYKEMILSGYHLDQNKHSSLLVKASRAGKLHLLEHAFDMILEVGEIPCHLIFFELVIQAIAQHNYERAVILLSTMAYAPYRVTEKQWTELFKKNKDRINHENLERLLDALGKCNVVSEATVSNLSRSLHVLCGLGSSRNISSIIPFGSENVNGLNEIIDGGGNGNVPNISGRMTIIEGAESGNNILLGSDQAESDTFTVNRNQIDRVNNNDVVVCTPQNCNIDDKVSLCADKVEFCDHLALDKSSDGSDDELSDDESYEDDDVDDGVIDKPSAYQILEAWKEMREEDKTLLHSELDCG</sequence>
<feature type="region of interest" description="Disordered" evidence="3">
    <location>
        <begin position="52"/>
        <end position="73"/>
    </location>
</feature>
<evidence type="ECO:0000256" key="3">
    <source>
        <dbReference type="SAM" id="MobiDB-lite"/>
    </source>
</evidence>
<dbReference type="Gene3D" id="1.25.40.10">
    <property type="entry name" value="Tetratricopeptide repeat domain"/>
    <property type="match status" value="3"/>
</dbReference>
<dbReference type="OrthoDB" id="1904535at2759"/>
<dbReference type="PANTHER" id="PTHR46935">
    <property type="entry name" value="OS01G0674700 PROTEIN"/>
    <property type="match status" value="1"/>
</dbReference>
<feature type="region of interest" description="Disordered" evidence="3">
    <location>
        <begin position="829"/>
        <end position="853"/>
    </location>
</feature>
<feature type="repeat" description="PPR" evidence="2">
    <location>
        <begin position="340"/>
        <end position="374"/>
    </location>
</feature>
<dbReference type="KEGG" id="cam:101505384"/>
<feature type="repeat" description="PPR" evidence="2">
    <location>
        <begin position="410"/>
        <end position="444"/>
    </location>
</feature>
<dbReference type="InterPro" id="IPR011990">
    <property type="entry name" value="TPR-like_helical_dom_sf"/>
</dbReference>
<keyword evidence="4" id="KW-1185">Reference proteome</keyword>
<evidence type="ECO:0000313" key="5">
    <source>
        <dbReference type="RefSeq" id="XP_004509062.1"/>
    </source>
</evidence>
<dbReference type="GO" id="GO:0009658">
    <property type="term" value="P:chloroplast organization"/>
    <property type="evidence" value="ECO:0007669"/>
    <property type="project" value="InterPro"/>
</dbReference>
<dbReference type="NCBIfam" id="TIGR00756">
    <property type="entry name" value="PPR"/>
    <property type="match status" value="2"/>
</dbReference>
<gene>
    <name evidence="5" type="primary">LOC101505384</name>
</gene>
<reference evidence="4" key="1">
    <citation type="journal article" date="2013" name="Nat. Biotechnol.">
        <title>Draft genome sequence of chickpea (Cicer arietinum) provides a resource for trait improvement.</title>
        <authorList>
            <person name="Varshney R.K."/>
            <person name="Song C."/>
            <person name="Saxena R.K."/>
            <person name="Azam S."/>
            <person name="Yu S."/>
            <person name="Sharpe A.G."/>
            <person name="Cannon S."/>
            <person name="Baek J."/>
            <person name="Rosen B.D."/>
            <person name="Tar'an B."/>
            <person name="Millan T."/>
            <person name="Zhang X."/>
            <person name="Ramsay L.D."/>
            <person name="Iwata A."/>
            <person name="Wang Y."/>
            <person name="Nelson W."/>
            <person name="Farmer A.D."/>
            <person name="Gaur P.M."/>
            <person name="Soderlund C."/>
            <person name="Penmetsa R.V."/>
            <person name="Xu C."/>
            <person name="Bharti A.K."/>
            <person name="He W."/>
            <person name="Winter P."/>
            <person name="Zhao S."/>
            <person name="Hane J.K."/>
            <person name="Carrasquilla-Garcia N."/>
            <person name="Condie J.A."/>
            <person name="Upadhyaya H.D."/>
            <person name="Luo M.C."/>
            <person name="Thudi M."/>
            <person name="Gowda C.L."/>
            <person name="Singh N.P."/>
            <person name="Lichtenzveig J."/>
            <person name="Gali K.K."/>
            <person name="Rubio J."/>
            <person name="Nadarajan N."/>
            <person name="Dolezel J."/>
            <person name="Bansal K.C."/>
            <person name="Xu X."/>
            <person name="Edwards D."/>
            <person name="Zhang G."/>
            <person name="Kahl G."/>
            <person name="Gil J."/>
            <person name="Singh K.B."/>
            <person name="Datta S.K."/>
            <person name="Jackson S.A."/>
            <person name="Wang J."/>
            <person name="Cook D.R."/>
        </authorList>
    </citation>
    <scope>NUCLEOTIDE SEQUENCE [LARGE SCALE GENOMIC DNA]</scope>
    <source>
        <strain evidence="4">cv. CDC Frontier</strain>
    </source>
</reference>
<accession>A0A1S2YS63</accession>
<dbReference type="Pfam" id="PF01535">
    <property type="entry name" value="PPR"/>
    <property type="match status" value="2"/>
</dbReference>
<dbReference type="InterPro" id="IPR002885">
    <property type="entry name" value="PPR_rpt"/>
</dbReference>
<proteinExistence type="predicted"/>
<feature type="compositionally biased region" description="Acidic residues" evidence="3">
    <location>
        <begin position="832"/>
        <end position="851"/>
    </location>
</feature>
<reference evidence="5" key="2">
    <citation type="submission" date="2025-08" db="UniProtKB">
        <authorList>
            <consortium name="RefSeq"/>
        </authorList>
    </citation>
    <scope>IDENTIFICATION</scope>
    <source>
        <tissue evidence="5">Etiolated seedlings</tissue>
    </source>
</reference>
<protein>
    <submittedName>
        <fullName evidence="5">Pentatricopeptide repeat-containing protein At5g67570, chloroplastic isoform X1</fullName>
    </submittedName>
</protein>
<evidence type="ECO:0000313" key="4">
    <source>
        <dbReference type="Proteomes" id="UP000087171"/>
    </source>
</evidence>